<evidence type="ECO:0000256" key="1">
    <source>
        <dbReference type="SAM" id="MobiDB-lite"/>
    </source>
</evidence>
<keyword evidence="4" id="KW-1185">Reference proteome</keyword>
<proteinExistence type="predicted"/>
<feature type="signal peptide" evidence="2">
    <location>
        <begin position="1"/>
        <end position="20"/>
    </location>
</feature>
<accession>A0ABM7MPS0</accession>
<dbReference type="Proteomes" id="UP000824366">
    <property type="component" value="Chromosome"/>
</dbReference>
<sequence length="94" mass="10506">MQKQRPVFGLLVMLAMGAHAAEAPVQTCDQIREEIMAVKGLAVTSSTELLQKISLRNDCQFTSAEVYRAAYGDKPLPPPESYRSHNNEHHDHDD</sequence>
<evidence type="ECO:0000256" key="2">
    <source>
        <dbReference type="SAM" id="SignalP"/>
    </source>
</evidence>
<dbReference type="EMBL" id="AP024238">
    <property type="protein sequence ID" value="BCO28340.1"/>
    <property type="molecule type" value="Genomic_DNA"/>
</dbReference>
<feature type="compositionally biased region" description="Basic and acidic residues" evidence="1">
    <location>
        <begin position="82"/>
        <end position="94"/>
    </location>
</feature>
<evidence type="ECO:0000313" key="4">
    <source>
        <dbReference type="Proteomes" id="UP000824366"/>
    </source>
</evidence>
<feature type="chain" id="PRO_5047158543" description="DUF1161 domain-containing protein" evidence="2">
    <location>
        <begin position="21"/>
        <end position="94"/>
    </location>
</feature>
<dbReference type="RefSeq" id="WP_223904306.1">
    <property type="nucleotide sequence ID" value="NZ_AP024238.1"/>
</dbReference>
<evidence type="ECO:0000313" key="3">
    <source>
        <dbReference type="EMBL" id="BCO28340.1"/>
    </source>
</evidence>
<evidence type="ECO:0008006" key="5">
    <source>
        <dbReference type="Google" id="ProtNLM"/>
    </source>
</evidence>
<gene>
    <name evidence="3" type="ORF">MIZ03_3240</name>
</gene>
<protein>
    <recommendedName>
        <fullName evidence="5">DUF1161 domain-containing protein</fullName>
    </recommendedName>
</protein>
<organism evidence="3 4">
    <name type="scientific">Rhodoferax lithotrophicus</name>
    <dbReference type="NCBI Taxonomy" id="2798804"/>
    <lineage>
        <taxon>Bacteria</taxon>
        <taxon>Pseudomonadati</taxon>
        <taxon>Pseudomonadota</taxon>
        <taxon>Betaproteobacteria</taxon>
        <taxon>Burkholderiales</taxon>
        <taxon>Comamonadaceae</taxon>
        <taxon>Rhodoferax</taxon>
    </lineage>
</organism>
<reference evidence="3 4" key="1">
    <citation type="journal article" date="2021" name="Microbiol. Spectr.">
        <title>A Single Bacterium Capable of Oxidation and Reduction of Iron at Circumneutral pH.</title>
        <authorList>
            <person name="Kato S."/>
            <person name="Ohkuma M."/>
        </authorList>
    </citation>
    <scope>NUCLEOTIDE SEQUENCE [LARGE SCALE GENOMIC DNA]</scope>
    <source>
        <strain evidence="3 4">MIZ03</strain>
    </source>
</reference>
<keyword evidence="2" id="KW-0732">Signal</keyword>
<name>A0ABM7MPS0_9BURK</name>
<feature type="region of interest" description="Disordered" evidence="1">
    <location>
        <begin position="71"/>
        <end position="94"/>
    </location>
</feature>